<proteinExistence type="predicted"/>
<dbReference type="AlphaFoldDB" id="A0A942V4L6"/>
<name>A0A942V4L6_9FIRM</name>
<reference evidence="1" key="1">
    <citation type="submission" date="2019-12" db="EMBL/GenBank/DDBJ databases">
        <title>Clostridiaceae gen. nov. sp. nov., isolated from sediment in Xinjiang, China.</title>
        <authorList>
            <person name="Zhang R."/>
        </authorList>
    </citation>
    <scope>NUCLEOTIDE SEQUENCE</scope>
    <source>
        <strain evidence="1">D2Q-11</strain>
    </source>
</reference>
<organism evidence="1 2">
    <name type="scientific">Anaeromonas frigoriresistens</name>
    <dbReference type="NCBI Taxonomy" id="2683708"/>
    <lineage>
        <taxon>Bacteria</taxon>
        <taxon>Bacillati</taxon>
        <taxon>Bacillota</taxon>
        <taxon>Tissierellia</taxon>
        <taxon>Tissierellales</taxon>
        <taxon>Thermohalobacteraceae</taxon>
        <taxon>Anaeromonas</taxon>
    </lineage>
</organism>
<evidence type="ECO:0000313" key="1">
    <source>
        <dbReference type="EMBL" id="MBS4539792.1"/>
    </source>
</evidence>
<dbReference type="Proteomes" id="UP000724672">
    <property type="component" value="Unassembled WGS sequence"/>
</dbReference>
<gene>
    <name evidence="1" type="ORF">GOQ27_15060</name>
</gene>
<comment type="caution">
    <text evidence="1">The sequence shown here is derived from an EMBL/GenBank/DDBJ whole genome shotgun (WGS) entry which is preliminary data.</text>
</comment>
<dbReference type="EMBL" id="WSFT01000053">
    <property type="protein sequence ID" value="MBS4539792.1"/>
    <property type="molecule type" value="Genomic_DNA"/>
</dbReference>
<keyword evidence="2" id="KW-1185">Reference proteome</keyword>
<sequence>MKWLNENTFEIIDEETGMSITIEGNPNATEKETEEINMELLKILARQDI</sequence>
<protein>
    <submittedName>
        <fullName evidence="1">Uncharacterized protein</fullName>
    </submittedName>
</protein>
<dbReference type="RefSeq" id="WP_203367706.1">
    <property type="nucleotide sequence ID" value="NZ_WSFT01000053.1"/>
</dbReference>
<evidence type="ECO:0000313" key="2">
    <source>
        <dbReference type="Proteomes" id="UP000724672"/>
    </source>
</evidence>
<accession>A0A942V4L6</accession>